<feature type="transmembrane region" description="Helical" evidence="5">
    <location>
        <begin position="12"/>
        <end position="31"/>
    </location>
</feature>
<dbReference type="InterPro" id="IPR020846">
    <property type="entry name" value="MFS_dom"/>
</dbReference>
<dbReference type="InterPro" id="IPR011701">
    <property type="entry name" value="MFS"/>
</dbReference>
<keyword evidence="2 5" id="KW-0812">Transmembrane</keyword>
<evidence type="ECO:0000313" key="7">
    <source>
        <dbReference type="EMBL" id="OEZ98742.1"/>
    </source>
</evidence>
<dbReference type="GO" id="GO:0016020">
    <property type="term" value="C:membrane"/>
    <property type="evidence" value="ECO:0007669"/>
    <property type="project" value="UniProtKB-SubCell"/>
</dbReference>
<dbReference type="InterPro" id="IPR036259">
    <property type="entry name" value="MFS_trans_sf"/>
</dbReference>
<gene>
    <name evidence="7" type="primary">ybjJ</name>
    <name evidence="7" type="ORF">DUPY_29220</name>
</gene>
<feature type="transmembrane region" description="Helical" evidence="5">
    <location>
        <begin position="43"/>
        <end position="65"/>
    </location>
</feature>
<dbReference type="PROSITE" id="PS50850">
    <property type="entry name" value="MFS"/>
    <property type="match status" value="1"/>
</dbReference>
<feature type="domain" description="Major facilitator superfamily (MFS) profile" evidence="6">
    <location>
        <begin position="201"/>
        <end position="379"/>
    </location>
</feature>
<accession>A0A1E7WJ87</accession>
<feature type="transmembrane region" description="Helical" evidence="5">
    <location>
        <begin position="292"/>
        <end position="311"/>
    </location>
</feature>
<comment type="caution">
    <text evidence="7">The sequence shown here is derived from an EMBL/GenBank/DDBJ whole genome shotgun (WGS) entry which is preliminary data.</text>
</comment>
<comment type="subcellular location">
    <subcellularLocation>
        <location evidence="1">Membrane</location>
        <topology evidence="1">Multi-pass membrane protein</topology>
    </subcellularLocation>
</comment>
<dbReference type="AlphaFoldDB" id="A0A1E7WJ87"/>
<dbReference type="CDD" id="cd17393">
    <property type="entry name" value="MFS_MosC_like"/>
    <property type="match status" value="1"/>
</dbReference>
<evidence type="ECO:0000259" key="6">
    <source>
        <dbReference type="PROSITE" id="PS50850"/>
    </source>
</evidence>
<dbReference type="PATRIC" id="fig|762836.4.peg.3010"/>
<dbReference type="OrthoDB" id="9810941at2"/>
<dbReference type="EMBL" id="LROM01000090">
    <property type="protein sequence ID" value="OEZ98742.1"/>
    <property type="molecule type" value="Genomic_DNA"/>
</dbReference>
<dbReference type="SUPFAM" id="SSF103473">
    <property type="entry name" value="MFS general substrate transporter"/>
    <property type="match status" value="1"/>
</dbReference>
<feature type="transmembrane region" description="Helical" evidence="5">
    <location>
        <begin position="353"/>
        <end position="375"/>
    </location>
</feature>
<evidence type="ECO:0000256" key="1">
    <source>
        <dbReference type="ARBA" id="ARBA00004141"/>
    </source>
</evidence>
<name>A0A1E7WJ87_9BURK</name>
<evidence type="ECO:0000313" key="8">
    <source>
        <dbReference type="Proteomes" id="UP000175989"/>
    </source>
</evidence>
<evidence type="ECO:0000256" key="5">
    <source>
        <dbReference type="SAM" id="Phobius"/>
    </source>
</evidence>
<dbReference type="PANTHER" id="PTHR23514">
    <property type="entry name" value="BYPASS OF STOP CODON PROTEIN 6"/>
    <property type="match status" value="1"/>
</dbReference>
<evidence type="ECO:0000256" key="2">
    <source>
        <dbReference type="ARBA" id="ARBA00022692"/>
    </source>
</evidence>
<feature type="transmembrane region" description="Helical" evidence="5">
    <location>
        <begin position="194"/>
        <end position="219"/>
    </location>
</feature>
<keyword evidence="8" id="KW-1185">Reference proteome</keyword>
<feature type="transmembrane region" description="Helical" evidence="5">
    <location>
        <begin position="161"/>
        <end position="182"/>
    </location>
</feature>
<feature type="transmembrane region" description="Helical" evidence="5">
    <location>
        <begin position="97"/>
        <end position="122"/>
    </location>
</feature>
<proteinExistence type="predicted"/>
<dbReference type="RefSeq" id="WP_070249128.1">
    <property type="nucleotide sequence ID" value="NZ_LROM01000090.1"/>
</dbReference>
<dbReference type="Gene3D" id="1.20.1250.20">
    <property type="entry name" value="MFS general substrate transporter like domains"/>
    <property type="match status" value="2"/>
</dbReference>
<feature type="transmembrane region" description="Helical" evidence="5">
    <location>
        <begin position="134"/>
        <end position="155"/>
    </location>
</feature>
<dbReference type="InterPro" id="IPR051788">
    <property type="entry name" value="MFS_Transporter"/>
</dbReference>
<protein>
    <submittedName>
        <fullName evidence="7">Inner membrane protein YbjJ</fullName>
    </submittedName>
</protein>
<keyword evidence="4 5" id="KW-0472">Membrane</keyword>
<dbReference type="GO" id="GO:0022857">
    <property type="term" value="F:transmembrane transporter activity"/>
    <property type="evidence" value="ECO:0007669"/>
    <property type="project" value="InterPro"/>
</dbReference>
<dbReference type="PANTHER" id="PTHR23514:SF13">
    <property type="entry name" value="INNER MEMBRANE PROTEIN YBJJ"/>
    <property type="match status" value="1"/>
</dbReference>
<sequence length="379" mass="38055">MHVGPQQRRSTRLAFLAAGLAMAAWAPLVPFAKARLELGEADLGLLLLCLGAGSLMAMPAIGLMTARFGCRIVMLVAGLCVCLILPALAIAPTPLALGAALFGFGASLGALDVAMNVQAVIVERESGGRLMSGFHGLFSVGGFVGAGLMAAMLWLGLTPALAIVIVAVLVALALLFGAPHFLREPEAADREAPMFVVPHGAVIFIGVLCFLCFLAEGAVLDWSALLLTAEHGMDAARAGLGYAAFAAAMTIGRLTGDRVVARLGGKRVMLLGGLCSALGFFLAVMASSAPLALLGFLLVGLGASNVVPILFTAAGNQDAMPAGLAIGAITTIGYAGILAGPAVIGFVAHASSLTVAFAGLGGAMLVIAASARLGANAKS</sequence>
<feature type="transmembrane region" description="Helical" evidence="5">
    <location>
        <begin position="268"/>
        <end position="286"/>
    </location>
</feature>
<feature type="transmembrane region" description="Helical" evidence="5">
    <location>
        <begin position="323"/>
        <end position="347"/>
    </location>
</feature>
<feature type="transmembrane region" description="Helical" evidence="5">
    <location>
        <begin position="239"/>
        <end position="256"/>
    </location>
</feature>
<reference evidence="8" key="1">
    <citation type="journal article" date="2016" name="Front. Microbiol.">
        <title>Molecular Keys to the Janthinobacterium and Duganella spp. Interaction with the Plant Pathogen Fusarium graminearum.</title>
        <authorList>
            <person name="Haack F.S."/>
            <person name="Poehlein A."/>
            <person name="Kroger C."/>
            <person name="Voigt C.A."/>
            <person name="Piepenbring M."/>
            <person name="Bode H.B."/>
            <person name="Daniel R."/>
            <person name="Schafer W."/>
            <person name="Streit W.R."/>
        </authorList>
    </citation>
    <scope>NUCLEOTIDE SEQUENCE [LARGE SCALE GENOMIC DNA]</scope>
    <source>
        <strain evidence="8">T54</strain>
    </source>
</reference>
<feature type="transmembrane region" description="Helical" evidence="5">
    <location>
        <begin position="72"/>
        <end position="91"/>
    </location>
</feature>
<dbReference type="Pfam" id="PF07690">
    <property type="entry name" value="MFS_1"/>
    <property type="match status" value="1"/>
</dbReference>
<keyword evidence="3 5" id="KW-1133">Transmembrane helix</keyword>
<evidence type="ECO:0000256" key="4">
    <source>
        <dbReference type="ARBA" id="ARBA00023136"/>
    </source>
</evidence>
<dbReference type="Proteomes" id="UP000175989">
    <property type="component" value="Unassembled WGS sequence"/>
</dbReference>
<organism evidence="7 8">
    <name type="scientific">Duganella phyllosphaerae</name>
    <dbReference type="NCBI Taxonomy" id="762836"/>
    <lineage>
        <taxon>Bacteria</taxon>
        <taxon>Pseudomonadati</taxon>
        <taxon>Pseudomonadota</taxon>
        <taxon>Betaproteobacteria</taxon>
        <taxon>Burkholderiales</taxon>
        <taxon>Oxalobacteraceae</taxon>
        <taxon>Telluria group</taxon>
        <taxon>Duganella</taxon>
    </lineage>
</organism>
<evidence type="ECO:0000256" key="3">
    <source>
        <dbReference type="ARBA" id="ARBA00022989"/>
    </source>
</evidence>